<dbReference type="EMBL" id="JADFTS010000004">
    <property type="protein sequence ID" value="KAF9611618.1"/>
    <property type="molecule type" value="Genomic_DNA"/>
</dbReference>
<keyword evidence="2" id="KW-1185">Reference proteome</keyword>
<comment type="caution">
    <text evidence="1">The sequence shown here is derived from an EMBL/GenBank/DDBJ whole genome shotgun (WGS) entry which is preliminary data.</text>
</comment>
<dbReference type="AlphaFoldDB" id="A0A835LX81"/>
<name>A0A835LX81_9MAGN</name>
<dbReference type="Proteomes" id="UP000631114">
    <property type="component" value="Unassembled WGS sequence"/>
</dbReference>
<gene>
    <name evidence="1" type="ORF">IFM89_033626</name>
</gene>
<accession>A0A835LX81</accession>
<evidence type="ECO:0000313" key="2">
    <source>
        <dbReference type="Proteomes" id="UP000631114"/>
    </source>
</evidence>
<organism evidence="1 2">
    <name type="scientific">Coptis chinensis</name>
    <dbReference type="NCBI Taxonomy" id="261450"/>
    <lineage>
        <taxon>Eukaryota</taxon>
        <taxon>Viridiplantae</taxon>
        <taxon>Streptophyta</taxon>
        <taxon>Embryophyta</taxon>
        <taxon>Tracheophyta</taxon>
        <taxon>Spermatophyta</taxon>
        <taxon>Magnoliopsida</taxon>
        <taxon>Ranunculales</taxon>
        <taxon>Ranunculaceae</taxon>
        <taxon>Coptidoideae</taxon>
        <taxon>Coptis</taxon>
    </lineage>
</organism>
<protein>
    <submittedName>
        <fullName evidence="1">Uncharacterized protein</fullName>
    </submittedName>
</protein>
<reference evidence="1 2" key="1">
    <citation type="submission" date="2020-10" db="EMBL/GenBank/DDBJ databases">
        <title>The Coptis chinensis genome and diversification of protoberbering-type alkaloids.</title>
        <authorList>
            <person name="Wang B."/>
            <person name="Shu S."/>
            <person name="Song C."/>
            <person name="Liu Y."/>
        </authorList>
    </citation>
    <scope>NUCLEOTIDE SEQUENCE [LARGE SCALE GENOMIC DNA]</scope>
    <source>
        <strain evidence="1">HL-2020</strain>
        <tissue evidence="1">Leaf</tissue>
    </source>
</reference>
<proteinExistence type="predicted"/>
<evidence type="ECO:0000313" key="1">
    <source>
        <dbReference type="EMBL" id="KAF9611618.1"/>
    </source>
</evidence>
<sequence length="155" mass="17709">MPSIKIPKKEVERGRLYCKYYLVGKLDFNKIKLEEELIERPSNPTIPEVVDPEKSLEQESRMATALNNTYGNIREMNHAQNREEGTLQKEIFDAQDVIESSLALVIRNPEESIVAGYELTSRRAKVETTKLDSSIIPTSNRFRALEEADKLLNGN</sequence>